<dbReference type="Gene3D" id="1.10.10.60">
    <property type="entry name" value="Homeodomain-like"/>
    <property type="match status" value="1"/>
</dbReference>
<gene>
    <name evidence="2" type="ORF">JCM5805K_0944</name>
</gene>
<proteinExistence type="predicted"/>
<protein>
    <submittedName>
        <fullName evidence="2">Regulator of polyketide synthase expression</fullName>
    </submittedName>
</protein>
<dbReference type="InterPro" id="IPR009057">
    <property type="entry name" value="Homeodomain-like_sf"/>
</dbReference>
<dbReference type="AlphaFoldDB" id="A0A0B8QMQ4"/>
<dbReference type="Pfam" id="PF13556">
    <property type="entry name" value="HTH_30"/>
    <property type="match status" value="1"/>
</dbReference>
<organism evidence="2 3">
    <name type="scientific">Lactococcus lactis subsp. lactis</name>
    <name type="common">Streptococcus lactis</name>
    <dbReference type="NCBI Taxonomy" id="1360"/>
    <lineage>
        <taxon>Bacteria</taxon>
        <taxon>Bacillati</taxon>
        <taxon>Bacillota</taxon>
        <taxon>Bacilli</taxon>
        <taxon>Lactobacillales</taxon>
        <taxon>Streptococcaceae</taxon>
        <taxon>Lactococcus</taxon>
    </lineage>
</organism>
<name>A0A0B8QMQ4_LACLL</name>
<evidence type="ECO:0000313" key="2">
    <source>
        <dbReference type="EMBL" id="GAM79836.1"/>
    </source>
</evidence>
<evidence type="ECO:0000259" key="1">
    <source>
        <dbReference type="Pfam" id="PF13556"/>
    </source>
</evidence>
<accession>A0A0B8QMQ4</accession>
<dbReference type="Proteomes" id="UP000031847">
    <property type="component" value="Unassembled WGS sequence"/>
</dbReference>
<sequence>MLMRLFVFTNAVHCHHSLNYIFLQNKSKLVIVGIQSGFRIRLQATRGRFFKKMELEKIRKLYEKVDPSQLTEREKLLTELIFTDRKLKTDKLPNGRYRILQFSGNNFEELENTLKLLLPDFVKSIGEEKIVIEAFSTDSPTNSELFDIFQTLSQDMGEEVTAYVGRFVEKNKLSEAYSEEYKIFESQQTFSEYILSESLNLSENRILQEIRKDLLENPEDQKLVEAMYKASSNQTKAAKILYVHRNTLINKIKKYEQKYGLQLSGSDLTLAYNLL</sequence>
<dbReference type="InterPro" id="IPR002197">
    <property type="entry name" value="HTH_Fis"/>
</dbReference>
<dbReference type="GO" id="GO:0043565">
    <property type="term" value="F:sequence-specific DNA binding"/>
    <property type="evidence" value="ECO:0007669"/>
    <property type="project" value="InterPro"/>
</dbReference>
<feature type="domain" description="PucR C-terminal helix-turn-helix" evidence="1">
    <location>
        <begin position="224"/>
        <end position="267"/>
    </location>
</feature>
<dbReference type="PRINTS" id="PR01590">
    <property type="entry name" value="HTHFIS"/>
</dbReference>
<dbReference type="InterPro" id="IPR025736">
    <property type="entry name" value="PucR_C-HTH_dom"/>
</dbReference>
<comment type="caution">
    <text evidence="2">The sequence shown here is derived from an EMBL/GenBank/DDBJ whole genome shotgun (WGS) entry which is preliminary data.</text>
</comment>
<dbReference type="EMBL" id="BBSI01000017">
    <property type="protein sequence ID" value="GAM79836.1"/>
    <property type="molecule type" value="Genomic_DNA"/>
</dbReference>
<reference evidence="2 3" key="1">
    <citation type="submission" date="2015-01" db="EMBL/GenBank/DDBJ databases">
        <title>Lactococcus lactis subsp.lactis JCM 5805 whole genome shotgun sequence.</title>
        <authorList>
            <person name="Fujii T."/>
            <person name="Tomita Y."/>
            <person name="Ikushima S."/>
            <person name="Fujiwara D."/>
        </authorList>
    </citation>
    <scope>NUCLEOTIDE SEQUENCE [LARGE SCALE GENOMIC DNA]</scope>
    <source>
        <strain evidence="2 3">JCM 5805</strain>
    </source>
</reference>
<evidence type="ECO:0000313" key="3">
    <source>
        <dbReference type="Proteomes" id="UP000031847"/>
    </source>
</evidence>
<dbReference type="SUPFAM" id="SSF46689">
    <property type="entry name" value="Homeodomain-like"/>
    <property type="match status" value="1"/>
</dbReference>